<organism evidence="1">
    <name type="scientific">Spirobolus grahami</name>
    <dbReference type="NCBI Taxonomy" id="3065235"/>
    <lineage>
        <taxon>Eukaryota</taxon>
        <taxon>Metazoa</taxon>
        <taxon>Ecdysozoa</taxon>
        <taxon>Arthropoda</taxon>
        <taxon>Myriapoda</taxon>
        <taxon>Diplopoda</taxon>
        <taxon>Helminthomorpha</taxon>
        <taxon>Spirobolidae</taxon>
        <taxon>Spirobolus</taxon>
    </lineage>
</organism>
<sequence length="51" mass="5830">MPQMFPTQWVTLALFFPSMILALTVKISYLFSQPTPPLHCPPPSSPRAWAW</sequence>
<name>A0AA49Q9T9_9MYRI</name>
<dbReference type="GeneID" id="84358280"/>
<dbReference type="EMBL" id="OR038162">
    <property type="protein sequence ID" value="WKY95848.1"/>
    <property type="molecule type" value="Genomic_DNA"/>
</dbReference>
<dbReference type="CTD" id="4509"/>
<dbReference type="AlphaFoldDB" id="A0AA49Q9T9"/>
<geneLocation type="mitochondrion" evidence="1"/>
<accession>A0AA49Q9T9</accession>
<dbReference type="RefSeq" id="YP_010937987.1">
    <property type="nucleotide sequence ID" value="NC_082185.1"/>
</dbReference>
<proteinExistence type="predicted"/>
<reference evidence="1" key="1">
    <citation type="submission" date="2023-05" db="EMBL/GenBank/DDBJ databases">
        <authorList>
            <person name="Liu H."/>
            <person name="Xu W."/>
            <person name="Zhang W."/>
        </authorList>
    </citation>
    <scope>NUCLEOTIDE SEQUENCE</scope>
</reference>
<protein>
    <submittedName>
        <fullName evidence="1">ATP synthase subunit 8</fullName>
    </submittedName>
</protein>
<evidence type="ECO:0000313" key="1">
    <source>
        <dbReference type="EMBL" id="WKY95848.1"/>
    </source>
</evidence>
<gene>
    <name evidence="1" type="primary">ATP8</name>
</gene>
<keyword evidence="1" id="KW-0496">Mitochondrion</keyword>